<sequence length="206" mass="24406">MKNDKNQNVQICKQKLWNLINNTLRNSEDTTIFKDYILPLLSFRYLSIKFEKDICKNTILGSLEKYKQAWDKWESNEQSRFKNNIKGFCGFHIEPQYLWANLNNSINQDNFSFVEIDKALKSIESHCFKGLFENFDLTEKSKLGNEEEKNTKLKNLITGIDNIFSGNEFCEDAMGKIYMYLIETFVSDNITKKTKIWRIFYTTLCF</sequence>
<proteinExistence type="inferred from homology"/>
<dbReference type="EMBL" id="CP015149">
    <property type="protein sequence ID" value="AOF54666.1"/>
    <property type="molecule type" value="Genomic_DNA"/>
</dbReference>
<dbReference type="EC" id="2.1.1.72" evidence="2"/>
<keyword evidence="3" id="KW-0489">Methyltransferase</keyword>
<keyword evidence="4" id="KW-0808">Transferase</keyword>
<evidence type="ECO:0000313" key="9">
    <source>
        <dbReference type="EMBL" id="AOF54666.1"/>
    </source>
</evidence>
<dbReference type="PANTHER" id="PTHR42933">
    <property type="entry name" value="SLR6095 PROTEIN"/>
    <property type="match status" value="1"/>
</dbReference>
<dbReference type="InterPro" id="IPR038333">
    <property type="entry name" value="T1MK-like_N_sf"/>
</dbReference>
<dbReference type="RefSeq" id="WP_069028094.1">
    <property type="nucleotide sequence ID" value="NZ_CP015149.1"/>
</dbReference>
<protein>
    <recommendedName>
        <fullName evidence="2">site-specific DNA-methyltransferase (adenine-specific)</fullName>
        <ecNumber evidence="2">2.1.1.72</ecNumber>
    </recommendedName>
</protein>
<evidence type="ECO:0000256" key="6">
    <source>
        <dbReference type="ARBA" id="ARBA00022747"/>
    </source>
</evidence>
<keyword evidence="5" id="KW-0949">S-adenosyl-L-methionine</keyword>
<keyword evidence="6" id="KW-0680">Restriction system</keyword>
<evidence type="ECO:0000313" key="10">
    <source>
        <dbReference type="Proteomes" id="UP000224287"/>
    </source>
</evidence>
<dbReference type="PANTHER" id="PTHR42933:SF1">
    <property type="entry name" value="SITE-SPECIFIC DNA-METHYLTRANSFERASE (ADENINE-SPECIFIC)"/>
    <property type="match status" value="1"/>
</dbReference>
<dbReference type="InterPro" id="IPR029063">
    <property type="entry name" value="SAM-dependent_MTases_sf"/>
</dbReference>
<keyword evidence="10" id="KW-1185">Reference proteome</keyword>
<comment type="catalytic activity">
    <reaction evidence="7">
        <text>a 2'-deoxyadenosine in DNA + S-adenosyl-L-methionine = an N(6)-methyl-2'-deoxyadenosine in DNA + S-adenosyl-L-homocysteine + H(+)</text>
        <dbReference type="Rhea" id="RHEA:15197"/>
        <dbReference type="Rhea" id="RHEA-COMP:12418"/>
        <dbReference type="Rhea" id="RHEA-COMP:12419"/>
        <dbReference type="ChEBI" id="CHEBI:15378"/>
        <dbReference type="ChEBI" id="CHEBI:57856"/>
        <dbReference type="ChEBI" id="CHEBI:59789"/>
        <dbReference type="ChEBI" id="CHEBI:90615"/>
        <dbReference type="ChEBI" id="CHEBI:90616"/>
        <dbReference type="EC" id="2.1.1.72"/>
    </reaction>
</comment>
<dbReference type="SUPFAM" id="SSF53335">
    <property type="entry name" value="S-adenosyl-L-methionine-dependent methyltransferases"/>
    <property type="match status" value="1"/>
</dbReference>
<organism evidence="9 10">
    <name type="scientific">Maize bushy stunt phytoplasma</name>
    <dbReference type="NCBI Taxonomy" id="202462"/>
    <lineage>
        <taxon>Bacteria</taxon>
        <taxon>Bacillati</taxon>
        <taxon>Mycoplasmatota</taxon>
        <taxon>Mollicutes</taxon>
        <taxon>Acholeplasmatales</taxon>
        <taxon>Acholeplasmataceae</taxon>
        <taxon>Candidatus Phytoplasma</taxon>
        <taxon>16SrI (Aster yellows group)</taxon>
    </lineage>
</organism>
<dbReference type="Gene3D" id="1.20.1260.30">
    <property type="match status" value="1"/>
</dbReference>
<evidence type="ECO:0000256" key="2">
    <source>
        <dbReference type="ARBA" id="ARBA00011900"/>
    </source>
</evidence>
<evidence type="ECO:0000256" key="5">
    <source>
        <dbReference type="ARBA" id="ARBA00022691"/>
    </source>
</evidence>
<comment type="similarity">
    <text evidence="1">Belongs to the N(4)/N(6)-methyltransferase family.</text>
</comment>
<evidence type="ECO:0000256" key="1">
    <source>
        <dbReference type="ARBA" id="ARBA00006594"/>
    </source>
</evidence>
<dbReference type="InterPro" id="IPR022749">
    <property type="entry name" value="D12N6_MeTrfase_N"/>
</dbReference>
<gene>
    <name evidence="9" type="ORF">MBSPM3_v1c1320</name>
</gene>
<evidence type="ECO:0000256" key="4">
    <source>
        <dbReference type="ARBA" id="ARBA00022679"/>
    </source>
</evidence>
<accession>A0ABM6DLL0</accession>
<dbReference type="Proteomes" id="UP000224287">
    <property type="component" value="Chromosome"/>
</dbReference>
<evidence type="ECO:0000256" key="7">
    <source>
        <dbReference type="ARBA" id="ARBA00047942"/>
    </source>
</evidence>
<evidence type="ECO:0000259" key="8">
    <source>
        <dbReference type="Pfam" id="PF12161"/>
    </source>
</evidence>
<feature type="domain" description="N6 adenine-specific DNA methyltransferase N-terminal" evidence="8">
    <location>
        <begin position="13"/>
        <end position="158"/>
    </location>
</feature>
<dbReference type="InterPro" id="IPR051537">
    <property type="entry name" value="DNA_Adenine_Mtase"/>
</dbReference>
<reference evidence="9" key="1">
    <citation type="submission" date="2016-04" db="EMBL/GenBank/DDBJ databases">
        <title>Complete genome sequence of maize bushy stunt phytoplasma M3.</title>
        <authorList>
            <person name="Orlovskis Z."/>
            <person name="Canale M.C."/>
            <person name="Haryono M."/>
            <person name="Lopes J.R.S."/>
            <person name="Kuo C.-H."/>
            <person name="Hogenhout S.A."/>
        </authorList>
    </citation>
    <scope>NUCLEOTIDE SEQUENCE [LARGE SCALE GENOMIC DNA]</scope>
    <source>
        <strain evidence="9">M3</strain>
    </source>
</reference>
<dbReference type="Pfam" id="PF12161">
    <property type="entry name" value="HsdM_N"/>
    <property type="match status" value="1"/>
</dbReference>
<evidence type="ECO:0000256" key="3">
    <source>
        <dbReference type="ARBA" id="ARBA00022603"/>
    </source>
</evidence>
<name>A0ABM6DLL0_9MOLU</name>